<accession>A0A2V3TYJ1</accession>
<feature type="transmembrane region" description="Helical" evidence="1">
    <location>
        <begin position="42"/>
        <end position="63"/>
    </location>
</feature>
<proteinExistence type="predicted"/>
<reference evidence="2 3" key="1">
    <citation type="submission" date="2018-05" db="EMBL/GenBank/DDBJ databases">
        <title>Genomic Encyclopedia of Type Strains, Phase IV (KMG-IV): sequencing the most valuable type-strain genomes for metagenomic binning, comparative biology and taxonomic classification.</title>
        <authorList>
            <person name="Goeker M."/>
        </authorList>
    </citation>
    <scope>NUCLEOTIDE SEQUENCE [LARGE SCALE GENOMIC DNA]</scope>
    <source>
        <strain evidence="2 3">DSM 6462</strain>
    </source>
</reference>
<evidence type="ECO:0000313" key="3">
    <source>
        <dbReference type="Proteomes" id="UP000248021"/>
    </source>
</evidence>
<keyword evidence="1" id="KW-0472">Membrane</keyword>
<gene>
    <name evidence="2" type="ORF">C7450_112160</name>
</gene>
<comment type="caution">
    <text evidence="2">The sequence shown here is derived from an EMBL/GenBank/DDBJ whole genome shotgun (WGS) entry which is preliminary data.</text>
</comment>
<dbReference type="AlphaFoldDB" id="A0A2V3TYJ1"/>
<keyword evidence="1" id="KW-1133">Transmembrane helix</keyword>
<protein>
    <submittedName>
        <fullName evidence="2">Uncharacterized protein</fullName>
    </submittedName>
</protein>
<keyword evidence="3" id="KW-1185">Reference proteome</keyword>
<name>A0A2V3TYJ1_9HYPH</name>
<sequence>MQGRELHDFLHGTSLAERRHVQREMEAAISHPSSENNNDLGIFLRLGVVVATAFVAMSCALWLTQ</sequence>
<organism evidence="2 3">
    <name type="scientific">Chelatococcus asaccharovorans</name>
    <dbReference type="NCBI Taxonomy" id="28210"/>
    <lineage>
        <taxon>Bacteria</taxon>
        <taxon>Pseudomonadati</taxon>
        <taxon>Pseudomonadota</taxon>
        <taxon>Alphaproteobacteria</taxon>
        <taxon>Hyphomicrobiales</taxon>
        <taxon>Chelatococcaceae</taxon>
        <taxon>Chelatococcus</taxon>
    </lineage>
</organism>
<evidence type="ECO:0000256" key="1">
    <source>
        <dbReference type="SAM" id="Phobius"/>
    </source>
</evidence>
<dbReference type="Proteomes" id="UP000248021">
    <property type="component" value="Unassembled WGS sequence"/>
</dbReference>
<keyword evidence="1" id="KW-0812">Transmembrane</keyword>
<evidence type="ECO:0000313" key="2">
    <source>
        <dbReference type="EMBL" id="PXW54131.1"/>
    </source>
</evidence>
<dbReference type="EMBL" id="QJJK01000012">
    <property type="protein sequence ID" value="PXW54131.1"/>
    <property type="molecule type" value="Genomic_DNA"/>
</dbReference>